<dbReference type="OrthoDB" id="9805316at2"/>
<organism evidence="8 9">
    <name type="scientific">Nitratifractor salsuginis (strain DSM 16511 / JCM 12458 / E9I37-1)</name>
    <dbReference type="NCBI Taxonomy" id="749222"/>
    <lineage>
        <taxon>Bacteria</taxon>
        <taxon>Pseudomonadati</taxon>
        <taxon>Campylobacterota</taxon>
        <taxon>Epsilonproteobacteria</taxon>
        <taxon>Campylobacterales</taxon>
        <taxon>Sulfurovaceae</taxon>
        <taxon>Nitratifractor</taxon>
    </lineage>
</organism>
<dbReference type="EC" id="2.5.1.10" evidence="8"/>
<dbReference type="SUPFAM" id="SSF48576">
    <property type="entry name" value="Terpenoid synthases"/>
    <property type="match status" value="1"/>
</dbReference>
<keyword evidence="4" id="KW-0479">Metal-binding</keyword>
<evidence type="ECO:0000256" key="3">
    <source>
        <dbReference type="ARBA" id="ARBA00022679"/>
    </source>
</evidence>
<dbReference type="Pfam" id="PF00348">
    <property type="entry name" value="polyprenyl_synt"/>
    <property type="match status" value="1"/>
</dbReference>
<evidence type="ECO:0000256" key="1">
    <source>
        <dbReference type="ARBA" id="ARBA00001946"/>
    </source>
</evidence>
<dbReference type="eggNOG" id="COG0142">
    <property type="taxonomic scope" value="Bacteria"/>
</dbReference>
<proteinExistence type="inferred from homology"/>
<dbReference type="Gene3D" id="1.10.600.10">
    <property type="entry name" value="Farnesyl Diphosphate Synthase"/>
    <property type="match status" value="1"/>
</dbReference>
<dbReference type="EMBL" id="CP002452">
    <property type="protein sequence ID" value="ADV47196.1"/>
    <property type="molecule type" value="Genomic_DNA"/>
</dbReference>
<dbReference type="GO" id="GO:0004337">
    <property type="term" value="F:(2E,6E)-farnesyl diphosphate synthase activity"/>
    <property type="evidence" value="ECO:0007669"/>
    <property type="project" value="UniProtKB-EC"/>
</dbReference>
<keyword evidence="9" id="KW-1185">Reference proteome</keyword>
<keyword evidence="3 7" id="KW-0808">Transferase</keyword>
<dbReference type="AlphaFoldDB" id="E6X2J1"/>
<keyword evidence="6" id="KW-0414">Isoprene biosynthesis</keyword>
<evidence type="ECO:0000256" key="4">
    <source>
        <dbReference type="ARBA" id="ARBA00022723"/>
    </source>
</evidence>
<dbReference type="InterPro" id="IPR033749">
    <property type="entry name" value="Polyprenyl_synt_CS"/>
</dbReference>
<dbReference type="PANTHER" id="PTHR43281">
    <property type="entry name" value="FARNESYL DIPHOSPHATE SYNTHASE"/>
    <property type="match status" value="1"/>
</dbReference>
<accession>E6X2J1</accession>
<dbReference type="FunFam" id="1.10.600.10:FF:000001">
    <property type="entry name" value="Geranylgeranyl diphosphate synthase"/>
    <property type="match status" value="1"/>
</dbReference>
<reference evidence="9" key="2">
    <citation type="submission" date="2011-01" db="EMBL/GenBank/DDBJ databases">
        <title>The complete genome of Nitratifractor salsuginis DSM 16511.</title>
        <authorList>
            <consortium name="US DOE Joint Genome Institute (JGI-PGF)"/>
            <person name="Lucas S."/>
            <person name="Copeland A."/>
            <person name="Lapidus A."/>
            <person name="Bruce D."/>
            <person name="Goodwin L."/>
            <person name="Pitluck S."/>
            <person name="Kyrpides N."/>
            <person name="Mavromatis K."/>
            <person name="Ivanova N."/>
            <person name="Mikhailova N."/>
            <person name="Zeytun A."/>
            <person name="Detter J.C."/>
            <person name="Tapia R."/>
            <person name="Han C."/>
            <person name="Land M."/>
            <person name="Hauser L."/>
            <person name="Markowitz V."/>
            <person name="Cheng J.-F."/>
            <person name="Hugenholtz P."/>
            <person name="Woyke T."/>
            <person name="Wu D."/>
            <person name="Tindall B."/>
            <person name="Schuetze A."/>
            <person name="Brambilla E."/>
            <person name="Klenk H.-P."/>
            <person name="Eisen J.A."/>
        </authorList>
    </citation>
    <scope>NUCLEOTIDE SEQUENCE [LARGE SCALE GENOMIC DNA]</scope>
    <source>
        <strain evidence="9">DSM 16511 / JCM 12458 / E9I37-1</strain>
    </source>
</reference>
<evidence type="ECO:0000256" key="7">
    <source>
        <dbReference type="RuleBase" id="RU004466"/>
    </source>
</evidence>
<protein>
    <submittedName>
        <fullName evidence="8">Farnesyl-diphosphate synthase</fullName>
        <ecNumber evidence="8">2.5.1.10</ecNumber>
    </submittedName>
</protein>
<sequence length="294" mass="32500">MQDFENFLTQNLPVVDTFHPDYNEALRAMVLAGGKRFRPRLLLGIVEAYAPLLVESAMTPALALEIFHTYSLIHDDLPAMDDADLRRGEPTLHTRFDEALAILAGDALNTHAFEMLSRSAFRADVRIELVRILAENGGSGGMVLGQAIDLEFEKSPLSLEQVVELHTNKTAKLIAAALEMGAVIVDLPKETRRALYRFGIDLGLLFQVQDDILDATQSAEEAGKPTGHDSEKNSFVTLLGLEGAMAYADGLAEGLRERFELFDAPLKEALSPLMEQYLFRHALKSKSEDSETEK</sequence>
<name>E6X2J1_NITSE</name>
<dbReference type="KEGG" id="nsa:Nitsa_1953"/>
<keyword evidence="5" id="KW-0460">Magnesium</keyword>
<evidence type="ECO:0000256" key="6">
    <source>
        <dbReference type="ARBA" id="ARBA00023229"/>
    </source>
</evidence>
<gene>
    <name evidence="8" type="ordered locus">Nitsa_1953</name>
</gene>
<dbReference type="InterPro" id="IPR008949">
    <property type="entry name" value="Isoprenoid_synthase_dom_sf"/>
</dbReference>
<dbReference type="PROSITE" id="PS00444">
    <property type="entry name" value="POLYPRENYL_SYNTHASE_2"/>
    <property type="match status" value="1"/>
</dbReference>
<reference evidence="8 9" key="1">
    <citation type="journal article" date="2011" name="Stand. Genomic Sci.">
        <title>Complete genome sequence of Nitratifractor salsuginis type strain (E9I37-1).</title>
        <authorList>
            <person name="Anderson I."/>
            <person name="Sikorski J."/>
            <person name="Zeytun A."/>
            <person name="Nolan M."/>
            <person name="Lapidus A."/>
            <person name="Lucas S."/>
            <person name="Hammon N."/>
            <person name="Deshpande S."/>
            <person name="Cheng J.F."/>
            <person name="Tapia R."/>
            <person name="Han C."/>
            <person name="Goodwin L."/>
            <person name="Pitluck S."/>
            <person name="Liolios K."/>
            <person name="Pagani I."/>
            <person name="Ivanova N."/>
            <person name="Huntemann M."/>
            <person name="Mavromatis K."/>
            <person name="Ovchinikova G."/>
            <person name="Pati A."/>
            <person name="Chen A."/>
            <person name="Palaniappan K."/>
            <person name="Land M."/>
            <person name="Hauser L."/>
            <person name="Brambilla E.M."/>
            <person name="Ngatchou-Djao O.D."/>
            <person name="Rohde M."/>
            <person name="Tindall B.J."/>
            <person name="Goker M."/>
            <person name="Detter J.C."/>
            <person name="Woyke T."/>
            <person name="Bristow J."/>
            <person name="Eisen J.A."/>
            <person name="Markowitz V."/>
            <person name="Hugenholtz P."/>
            <person name="Klenk H.P."/>
            <person name="Kyrpides N.C."/>
        </authorList>
    </citation>
    <scope>NUCLEOTIDE SEQUENCE [LARGE SCALE GENOMIC DNA]</scope>
    <source>
        <strain evidence="9">DSM 16511 / JCM 12458 / E9I37-1</strain>
    </source>
</reference>
<evidence type="ECO:0000313" key="8">
    <source>
        <dbReference type="EMBL" id="ADV47196.1"/>
    </source>
</evidence>
<dbReference type="InterPro" id="IPR000092">
    <property type="entry name" value="Polyprenyl_synt"/>
</dbReference>
<dbReference type="STRING" id="749222.Nitsa_1953"/>
<dbReference type="CDD" id="cd00685">
    <property type="entry name" value="Trans_IPPS_HT"/>
    <property type="match status" value="1"/>
</dbReference>
<comment type="cofactor">
    <cofactor evidence="1">
        <name>Mg(2+)</name>
        <dbReference type="ChEBI" id="CHEBI:18420"/>
    </cofactor>
</comment>
<dbReference type="PANTHER" id="PTHR43281:SF1">
    <property type="entry name" value="FARNESYL DIPHOSPHATE SYNTHASE"/>
    <property type="match status" value="1"/>
</dbReference>
<dbReference type="GO" id="GO:0046872">
    <property type="term" value="F:metal ion binding"/>
    <property type="evidence" value="ECO:0007669"/>
    <property type="project" value="UniProtKB-KW"/>
</dbReference>
<dbReference type="RefSeq" id="WP_013554881.1">
    <property type="nucleotide sequence ID" value="NC_014935.1"/>
</dbReference>
<evidence type="ECO:0000256" key="5">
    <source>
        <dbReference type="ARBA" id="ARBA00022842"/>
    </source>
</evidence>
<evidence type="ECO:0000313" key="9">
    <source>
        <dbReference type="Proteomes" id="UP000008633"/>
    </source>
</evidence>
<dbReference type="HOGENOM" id="CLU_014015_0_1_7"/>
<evidence type="ECO:0000256" key="2">
    <source>
        <dbReference type="ARBA" id="ARBA00006706"/>
    </source>
</evidence>
<comment type="similarity">
    <text evidence="2 7">Belongs to the FPP/GGPP synthase family.</text>
</comment>
<dbReference type="Proteomes" id="UP000008633">
    <property type="component" value="Chromosome"/>
</dbReference>
<dbReference type="GO" id="GO:0016114">
    <property type="term" value="P:terpenoid biosynthetic process"/>
    <property type="evidence" value="ECO:0007669"/>
    <property type="project" value="UniProtKB-ARBA"/>
</dbReference>
<dbReference type="SFLD" id="SFLDS00005">
    <property type="entry name" value="Isoprenoid_Synthase_Type_I"/>
    <property type="match status" value="1"/>
</dbReference>
<dbReference type="SFLD" id="SFLDG01017">
    <property type="entry name" value="Polyprenyl_Transferase_Like"/>
    <property type="match status" value="1"/>
</dbReference>
<dbReference type="PROSITE" id="PS00723">
    <property type="entry name" value="POLYPRENYL_SYNTHASE_1"/>
    <property type="match status" value="1"/>
</dbReference>